<keyword evidence="5" id="KW-0627">Porphyrin biosynthesis</keyword>
<dbReference type="GO" id="GO:0019354">
    <property type="term" value="P:siroheme biosynthetic process"/>
    <property type="evidence" value="ECO:0007669"/>
    <property type="project" value="UniProtKB-UniPathway"/>
</dbReference>
<dbReference type="InterPro" id="IPR036291">
    <property type="entry name" value="NAD(P)-bd_dom_sf"/>
</dbReference>
<evidence type="ECO:0000256" key="2">
    <source>
        <dbReference type="ARBA" id="ARBA00012400"/>
    </source>
</evidence>
<evidence type="ECO:0000256" key="5">
    <source>
        <dbReference type="ARBA" id="ARBA00023244"/>
    </source>
</evidence>
<evidence type="ECO:0000256" key="6">
    <source>
        <dbReference type="ARBA" id="ARBA00047561"/>
    </source>
</evidence>
<dbReference type="EC" id="1.3.1.76" evidence="2"/>
<gene>
    <name evidence="7" type="primary">cysG</name>
    <name evidence="7" type="ORF">5G4_036</name>
</gene>
<dbReference type="GO" id="GO:0043115">
    <property type="term" value="F:precorrin-2 dehydrogenase activity"/>
    <property type="evidence" value="ECO:0007669"/>
    <property type="project" value="UniProtKB-EC"/>
</dbReference>
<dbReference type="Gene3D" id="3.30.160.110">
    <property type="entry name" value="Siroheme synthase, domain 2"/>
    <property type="match status" value="1"/>
</dbReference>
<keyword evidence="3" id="KW-0560">Oxidoreductase</keyword>
<evidence type="ECO:0000256" key="3">
    <source>
        <dbReference type="ARBA" id="ARBA00023002"/>
    </source>
</evidence>
<evidence type="ECO:0000313" key="7">
    <source>
        <dbReference type="EMBL" id="ANA08065.1"/>
    </source>
</evidence>
<reference evidence="7" key="1">
    <citation type="submission" date="2015-07" db="EMBL/GenBank/DDBJ databases">
        <title>Exploring the genomic information of specific uncultured soil bacteria through a new metagenomic library-based strategy.</title>
        <authorList>
            <person name="Liu Y."/>
            <person name="Zhang R."/>
        </authorList>
    </citation>
    <scope>NUCLEOTIDE SEQUENCE</scope>
</reference>
<name>A0A166H3P4_9BACT</name>
<evidence type="ECO:0000256" key="1">
    <source>
        <dbReference type="ARBA" id="ARBA00005010"/>
    </source>
</evidence>
<dbReference type="Gene3D" id="3.40.50.720">
    <property type="entry name" value="NAD(P)-binding Rossmann-like Domain"/>
    <property type="match status" value="1"/>
</dbReference>
<sequence length="215" mass="23249">MGYYPVFIQLKGRRCVVIGGGNIAEGKVNGLLNAEGDVTVVAPSLTANLRQLRDEGRVKTIEREYQDGDLKGYELCMVATDDGAVNTTVAAEGKRLGVWVNASDDTPNCDFILPSVVRQGSIVLAASTGGGSPALARRLREELTDFLAEDYAPLAELLAAIRTDLRRRNLSPDSEVWAKAIDARFRALVAQRRPDEARTYLLERLGVSSALSAEG</sequence>
<dbReference type="PANTHER" id="PTHR35330:SF1">
    <property type="entry name" value="SIROHEME BIOSYNTHESIS PROTEIN MET8"/>
    <property type="match status" value="1"/>
</dbReference>
<comment type="pathway">
    <text evidence="1">Porphyrin-containing compound metabolism; siroheme biosynthesis; sirohydrochlorin from precorrin-2: step 1/1.</text>
</comment>
<comment type="catalytic activity">
    <reaction evidence="6">
        <text>precorrin-2 + NAD(+) = sirohydrochlorin + NADH + 2 H(+)</text>
        <dbReference type="Rhea" id="RHEA:15613"/>
        <dbReference type="ChEBI" id="CHEBI:15378"/>
        <dbReference type="ChEBI" id="CHEBI:57540"/>
        <dbReference type="ChEBI" id="CHEBI:57945"/>
        <dbReference type="ChEBI" id="CHEBI:58351"/>
        <dbReference type="ChEBI" id="CHEBI:58827"/>
        <dbReference type="EC" id="1.3.1.76"/>
    </reaction>
</comment>
<dbReference type="InterPro" id="IPR028161">
    <property type="entry name" value="Met8-like"/>
</dbReference>
<dbReference type="InterPro" id="IPR006367">
    <property type="entry name" value="Sirohaem_synthase_N"/>
</dbReference>
<dbReference type="AlphaFoldDB" id="A0A166H3P4"/>
<dbReference type="Pfam" id="PF13241">
    <property type="entry name" value="NAD_binding_7"/>
    <property type="match status" value="1"/>
</dbReference>
<dbReference type="NCBIfam" id="TIGR01470">
    <property type="entry name" value="cysG_Nterm"/>
    <property type="match status" value="1"/>
</dbReference>
<dbReference type="UniPathway" id="UPA00262">
    <property type="reaction ID" value="UER00222"/>
</dbReference>
<protein>
    <recommendedName>
        <fullName evidence="2">precorrin-2 dehydrogenase</fullName>
        <ecNumber evidence="2">1.3.1.76</ecNumber>
    </recommendedName>
</protein>
<keyword evidence="4" id="KW-0520">NAD</keyword>
<accession>A0A166H3P4</accession>
<dbReference type="EMBL" id="KT342856">
    <property type="protein sequence ID" value="ANA08065.1"/>
    <property type="molecule type" value="Genomic_DNA"/>
</dbReference>
<evidence type="ECO:0000256" key="4">
    <source>
        <dbReference type="ARBA" id="ARBA00023027"/>
    </source>
</evidence>
<dbReference type="SUPFAM" id="SSF75615">
    <property type="entry name" value="Siroheme synthase middle domains-like"/>
    <property type="match status" value="1"/>
</dbReference>
<dbReference type="PANTHER" id="PTHR35330">
    <property type="entry name" value="SIROHEME BIOSYNTHESIS PROTEIN MET8"/>
    <property type="match status" value="1"/>
</dbReference>
<proteinExistence type="predicted"/>
<dbReference type="SUPFAM" id="SSF51735">
    <property type="entry name" value="NAD(P)-binding Rossmann-fold domains"/>
    <property type="match status" value="1"/>
</dbReference>
<dbReference type="GO" id="GO:0004325">
    <property type="term" value="F:ferrochelatase activity"/>
    <property type="evidence" value="ECO:0007669"/>
    <property type="project" value="InterPro"/>
</dbReference>
<organism evidence="7">
    <name type="scientific">uncultured bacterium 5G4</name>
    <dbReference type="NCBI Taxonomy" id="1701326"/>
    <lineage>
        <taxon>Bacteria</taxon>
        <taxon>environmental samples</taxon>
    </lineage>
</organism>